<keyword evidence="4" id="KW-1185">Reference proteome</keyword>
<evidence type="ECO:0000313" key="4">
    <source>
        <dbReference type="Proteomes" id="UP000221165"/>
    </source>
</evidence>
<evidence type="ECO:0000256" key="2">
    <source>
        <dbReference type="SAM" id="MobiDB-lite"/>
    </source>
</evidence>
<proteinExistence type="predicted"/>
<evidence type="ECO:0000256" key="1">
    <source>
        <dbReference type="SAM" id="Coils"/>
    </source>
</evidence>
<feature type="coiled-coil region" evidence="1">
    <location>
        <begin position="198"/>
        <end position="260"/>
    </location>
</feature>
<feature type="compositionally biased region" description="Basic residues" evidence="2">
    <location>
        <begin position="1"/>
        <end position="10"/>
    </location>
</feature>
<keyword evidence="1" id="KW-0175">Coiled coil</keyword>
<feature type="compositionally biased region" description="Basic and acidic residues" evidence="2">
    <location>
        <begin position="385"/>
        <end position="401"/>
    </location>
</feature>
<dbReference type="AlphaFoldDB" id="A0A2C6KU36"/>
<name>A0A2C6KU36_9APIC</name>
<feature type="region of interest" description="Disordered" evidence="2">
    <location>
        <begin position="303"/>
        <end position="326"/>
    </location>
</feature>
<dbReference type="RefSeq" id="XP_067922097.1">
    <property type="nucleotide sequence ID" value="XM_068065925.1"/>
</dbReference>
<evidence type="ECO:0000313" key="3">
    <source>
        <dbReference type="EMBL" id="PHJ20409.1"/>
    </source>
</evidence>
<feature type="region of interest" description="Disordered" evidence="2">
    <location>
        <begin position="1"/>
        <end position="78"/>
    </location>
</feature>
<protein>
    <submittedName>
        <fullName evidence="3">Uncharacterized protein</fullName>
    </submittedName>
</protein>
<feature type="compositionally biased region" description="Basic and acidic residues" evidence="2">
    <location>
        <begin position="308"/>
        <end position="326"/>
    </location>
</feature>
<reference evidence="3 4" key="1">
    <citation type="journal article" date="2017" name="Int. J. Parasitol.">
        <title>The genome of the protozoan parasite Cystoisospora suis and a reverse vaccinology approach to identify vaccine candidates.</title>
        <authorList>
            <person name="Palmieri N."/>
            <person name="Shrestha A."/>
            <person name="Ruttkowski B."/>
            <person name="Beck T."/>
            <person name="Vogl C."/>
            <person name="Tomley F."/>
            <person name="Blake D.P."/>
            <person name="Joachim A."/>
        </authorList>
    </citation>
    <scope>NUCLEOTIDE SEQUENCE [LARGE SCALE GENOMIC DNA]</scope>
    <source>
        <strain evidence="3 4">Wien I</strain>
    </source>
</reference>
<dbReference type="Proteomes" id="UP000221165">
    <property type="component" value="Unassembled WGS sequence"/>
</dbReference>
<accession>A0A2C6KU36</accession>
<dbReference type="EMBL" id="MIGC01002776">
    <property type="protein sequence ID" value="PHJ20409.1"/>
    <property type="molecule type" value="Genomic_DNA"/>
</dbReference>
<sequence>MPQQQPRKKGPSSYPSSTNANRDDQNLPDLYTAAGPTGPVEAWEAEESSPASRAAAASAPARAGVLKPSGSPAGAAVGSPGVLAPAEQLLQRVCVDINKTRKYLSMYMADSEVLAEKEKAYADECRRLSTEVKRLKGLQPEKTTQDLHDQVHSLTKIAVFLETKVKEAQKRESQAVAELAASKTKMSNDEIDALCARFEAERAARKEKEAEIGRLQKALSKEKAEAKKKEEAYANTDEALEAKEEEIRGLQLAIEQLKKDKTASAAAASHAAAQLHEDFLLDKEKLHAVLAQKDRTIQRLVAQAQDPEAAKREVDEGEAKEKQQEAENRLIRTLKEERDALEAEQLDLRVRLVNAEAQLRKAAEESAFLGVPLDSGDRTSGQGNGKKDKKDEKDTAEVGRLQKEVRDLKEQLAQLRASKRRDDDVQADPLSKLDLDSKKAEIESLKKALQVEQYERQTMLKDLEEWQGSREKSWPAQLSSLLDENPEASSEWRANRICDLLVGEFSGLIDGLRFGGSKNA</sequence>
<organism evidence="3 4">
    <name type="scientific">Cystoisospora suis</name>
    <dbReference type="NCBI Taxonomy" id="483139"/>
    <lineage>
        <taxon>Eukaryota</taxon>
        <taxon>Sar</taxon>
        <taxon>Alveolata</taxon>
        <taxon>Apicomplexa</taxon>
        <taxon>Conoidasida</taxon>
        <taxon>Coccidia</taxon>
        <taxon>Eucoccidiorida</taxon>
        <taxon>Eimeriorina</taxon>
        <taxon>Sarcocystidae</taxon>
        <taxon>Cystoisospora</taxon>
    </lineage>
</organism>
<dbReference type="VEuPathDB" id="ToxoDB:CSUI_005755"/>
<feature type="compositionally biased region" description="Low complexity" evidence="2">
    <location>
        <begin position="48"/>
        <end position="78"/>
    </location>
</feature>
<feature type="region of interest" description="Disordered" evidence="2">
    <location>
        <begin position="371"/>
        <end position="401"/>
    </location>
</feature>
<dbReference type="OrthoDB" id="10677578at2759"/>
<gene>
    <name evidence="3" type="ORF">CSUI_005755</name>
</gene>
<dbReference type="GeneID" id="94429136"/>
<comment type="caution">
    <text evidence="3">The sequence shown here is derived from an EMBL/GenBank/DDBJ whole genome shotgun (WGS) entry which is preliminary data.</text>
</comment>